<reference evidence="2 3" key="1">
    <citation type="submission" date="2019-09" db="EMBL/GenBank/DDBJ databases">
        <authorList>
            <person name="Ou C."/>
        </authorList>
    </citation>
    <scope>NUCLEOTIDE SEQUENCE [LARGE SCALE GENOMIC DNA]</scope>
    <source>
        <strain evidence="2">S2</strain>
        <tissue evidence="2">Leaf</tissue>
    </source>
</reference>
<organism evidence="2 3">
    <name type="scientific">Pyrus ussuriensis x Pyrus communis</name>
    <dbReference type="NCBI Taxonomy" id="2448454"/>
    <lineage>
        <taxon>Eukaryota</taxon>
        <taxon>Viridiplantae</taxon>
        <taxon>Streptophyta</taxon>
        <taxon>Embryophyta</taxon>
        <taxon>Tracheophyta</taxon>
        <taxon>Spermatophyta</taxon>
        <taxon>Magnoliopsida</taxon>
        <taxon>eudicotyledons</taxon>
        <taxon>Gunneridae</taxon>
        <taxon>Pentapetalae</taxon>
        <taxon>rosids</taxon>
        <taxon>fabids</taxon>
        <taxon>Rosales</taxon>
        <taxon>Rosaceae</taxon>
        <taxon>Amygdaloideae</taxon>
        <taxon>Maleae</taxon>
        <taxon>Pyrus</taxon>
    </lineage>
</organism>
<evidence type="ECO:0000256" key="1">
    <source>
        <dbReference type="SAM" id="MobiDB-lite"/>
    </source>
</evidence>
<protein>
    <submittedName>
        <fullName evidence="2">Uncharacterized protein</fullName>
    </submittedName>
</protein>
<sequence length="244" mass="27218">MASTPLKIEGLLGMLTIRLQDINFGKWSFQFRSYFDGTNVCPPKYVLTLEHGITKEITDACRAWTKIDKALISLLIATLGDEVIKYIIGSKKDHEAWTNLCDRYATVSHARINHLKTELHTIKKGANIIEKYLLKLKYLKDPLLATRETISDNNLIVVALAESSNAGDNRQFYQGVSSNIGVNGQFYQGESSNQNGRSNSNNFNQSNGNNGGRNNQSNSNRNSRGFNGGFNGQGNKDHSNERNE</sequence>
<evidence type="ECO:0000313" key="3">
    <source>
        <dbReference type="Proteomes" id="UP000327157"/>
    </source>
</evidence>
<evidence type="ECO:0000313" key="2">
    <source>
        <dbReference type="EMBL" id="KAB2622356.1"/>
    </source>
</evidence>
<dbReference type="EMBL" id="SMOL01000231">
    <property type="protein sequence ID" value="KAB2622356.1"/>
    <property type="molecule type" value="Genomic_DNA"/>
</dbReference>
<dbReference type="Proteomes" id="UP000327157">
    <property type="component" value="Chromosome 4"/>
</dbReference>
<dbReference type="Pfam" id="PF14223">
    <property type="entry name" value="Retrotran_gag_2"/>
    <property type="match status" value="1"/>
</dbReference>
<proteinExistence type="predicted"/>
<feature type="compositionally biased region" description="Low complexity" evidence="1">
    <location>
        <begin position="191"/>
        <end position="225"/>
    </location>
</feature>
<dbReference type="OrthoDB" id="913984at2759"/>
<dbReference type="AlphaFoldDB" id="A0A5N5H362"/>
<gene>
    <name evidence="2" type="ORF">D8674_024538</name>
</gene>
<accession>A0A5N5H362</accession>
<keyword evidence="3" id="KW-1185">Reference proteome</keyword>
<feature type="compositionally biased region" description="Basic and acidic residues" evidence="1">
    <location>
        <begin position="235"/>
        <end position="244"/>
    </location>
</feature>
<name>A0A5N5H362_9ROSA</name>
<comment type="caution">
    <text evidence="2">The sequence shown here is derived from an EMBL/GenBank/DDBJ whole genome shotgun (WGS) entry which is preliminary data.</text>
</comment>
<reference evidence="2 3" key="3">
    <citation type="submission" date="2019-11" db="EMBL/GenBank/DDBJ databases">
        <title>A de novo genome assembly of a pear dwarfing rootstock.</title>
        <authorList>
            <person name="Wang F."/>
            <person name="Wang J."/>
            <person name="Li S."/>
            <person name="Zhang Y."/>
            <person name="Fang M."/>
            <person name="Ma L."/>
            <person name="Zhao Y."/>
            <person name="Jiang S."/>
        </authorList>
    </citation>
    <scope>NUCLEOTIDE SEQUENCE [LARGE SCALE GENOMIC DNA]</scope>
    <source>
        <strain evidence="2">S2</strain>
        <tissue evidence="2">Leaf</tissue>
    </source>
</reference>
<feature type="region of interest" description="Disordered" evidence="1">
    <location>
        <begin position="184"/>
        <end position="244"/>
    </location>
</feature>
<dbReference type="PANTHER" id="PTHR47481">
    <property type="match status" value="1"/>
</dbReference>
<dbReference type="PANTHER" id="PTHR47481:SF22">
    <property type="entry name" value="RETROTRANSPOSON GAG DOMAIN-CONTAINING PROTEIN"/>
    <property type="match status" value="1"/>
</dbReference>
<reference evidence="3" key="2">
    <citation type="submission" date="2019-10" db="EMBL/GenBank/DDBJ databases">
        <title>A de novo genome assembly of a pear dwarfing rootstock.</title>
        <authorList>
            <person name="Wang F."/>
            <person name="Wang J."/>
            <person name="Li S."/>
            <person name="Zhang Y."/>
            <person name="Fang M."/>
            <person name="Ma L."/>
            <person name="Zhao Y."/>
            <person name="Jiang S."/>
        </authorList>
    </citation>
    <scope>NUCLEOTIDE SEQUENCE [LARGE SCALE GENOMIC DNA]</scope>
</reference>